<dbReference type="Gene3D" id="2.100.10.20">
    <property type="entry name" value="Vitelline membrane outer layer protein I (VOMI)"/>
    <property type="match status" value="1"/>
</dbReference>
<protein>
    <submittedName>
        <fullName evidence="3">Vitelline membrane outer layer protein 1 homolog</fullName>
    </submittedName>
</protein>
<dbReference type="RefSeq" id="XP_010845690.1">
    <property type="nucleotide sequence ID" value="XM_010847388.1"/>
</dbReference>
<dbReference type="InterPro" id="IPR005515">
    <property type="entry name" value="VOMI"/>
</dbReference>
<feature type="signal peptide" evidence="1">
    <location>
        <begin position="1"/>
        <end position="26"/>
    </location>
</feature>
<evidence type="ECO:0000256" key="1">
    <source>
        <dbReference type="SAM" id="SignalP"/>
    </source>
</evidence>
<dbReference type="GeneID" id="104993957"/>
<accession>A0A6P3I476</accession>
<dbReference type="InterPro" id="IPR036706">
    <property type="entry name" value="VOMI_sf"/>
</dbReference>
<organism evidence="2 3">
    <name type="scientific">Bison bison bison</name>
    <name type="common">North American plains bison</name>
    <dbReference type="NCBI Taxonomy" id="43346"/>
    <lineage>
        <taxon>Eukaryota</taxon>
        <taxon>Metazoa</taxon>
        <taxon>Chordata</taxon>
        <taxon>Craniata</taxon>
        <taxon>Vertebrata</taxon>
        <taxon>Euteleostomi</taxon>
        <taxon>Mammalia</taxon>
        <taxon>Eutheria</taxon>
        <taxon>Laurasiatheria</taxon>
        <taxon>Artiodactyla</taxon>
        <taxon>Ruminantia</taxon>
        <taxon>Pecora</taxon>
        <taxon>Bovidae</taxon>
        <taxon>Bovinae</taxon>
        <taxon>Bison</taxon>
    </lineage>
</organism>
<sequence>MELGAGAKLPLPLLLLQATCLGYAGADGYMSVIEVTNGGPWGDWAWPEMCPDGFFASGFSLKVGTHASVSEGTPETRVAVF</sequence>
<keyword evidence="1" id="KW-0732">Signal</keyword>
<dbReference type="KEGG" id="bbis:104993957"/>
<dbReference type="Pfam" id="PF03762">
    <property type="entry name" value="VOMI"/>
    <property type="match status" value="1"/>
</dbReference>
<reference evidence="3" key="1">
    <citation type="submission" date="2025-08" db="UniProtKB">
        <authorList>
            <consortium name="RefSeq"/>
        </authorList>
    </citation>
    <scope>IDENTIFICATION</scope>
    <source>
        <tissue evidence="3">Blood</tissue>
    </source>
</reference>
<gene>
    <name evidence="3" type="primary">LOC104993957</name>
</gene>
<proteinExistence type="predicted"/>
<name>A0A6P3I476_BISBB</name>
<evidence type="ECO:0000313" key="3">
    <source>
        <dbReference type="RefSeq" id="XP_010845690.1"/>
    </source>
</evidence>
<dbReference type="SUPFAM" id="SSF51092">
    <property type="entry name" value="Vitelline membrane outer protein-I (VMO-I)"/>
    <property type="match status" value="1"/>
</dbReference>
<feature type="chain" id="PRO_5027906991" evidence="1">
    <location>
        <begin position="27"/>
        <end position="81"/>
    </location>
</feature>
<dbReference type="AlphaFoldDB" id="A0A6P3I476"/>
<keyword evidence="2" id="KW-1185">Reference proteome</keyword>
<dbReference type="Proteomes" id="UP000515208">
    <property type="component" value="Unplaced"/>
</dbReference>
<evidence type="ECO:0000313" key="2">
    <source>
        <dbReference type="Proteomes" id="UP000515208"/>
    </source>
</evidence>